<evidence type="ECO:0000256" key="2">
    <source>
        <dbReference type="ARBA" id="ARBA00022692"/>
    </source>
</evidence>
<dbReference type="EMBL" id="DS268476">
    <property type="protein sequence ID" value="EFP08821.1"/>
    <property type="molecule type" value="Genomic_DNA"/>
</dbReference>
<dbReference type="InterPro" id="IPR017452">
    <property type="entry name" value="GPCR_Rhodpsn_7TM"/>
</dbReference>
<dbReference type="Gene3D" id="1.20.1070.10">
    <property type="entry name" value="Rhodopsin 7-helix transmembrane proteins"/>
    <property type="match status" value="1"/>
</dbReference>
<dbReference type="Proteomes" id="UP000008281">
    <property type="component" value="Unassembled WGS sequence"/>
</dbReference>
<evidence type="ECO:0000256" key="5">
    <source>
        <dbReference type="SAM" id="Phobius"/>
    </source>
</evidence>
<dbReference type="AlphaFoldDB" id="E3MTI8"/>
<keyword evidence="8" id="KW-1185">Reference proteome</keyword>
<gene>
    <name evidence="7" type="ORF">CRE_19738</name>
</gene>
<evidence type="ECO:0000256" key="3">
    <source>
        <dbReference type="ARBA" id="ARBA00022989"/>
    </source>
</evidence>
<name>E3MTI8_CAERE</name>
<dbReference type="PANTHER" id="PTHR22751:SF283">
    <property type="entry name" value="G-PROTEIN COUPLED RECEPTORS FAMILY 1 PROFILE DOMAIN-CONTAINING PROTEIN-RELATED"/>
    <property type="match status" value="1"/>
</dbReference>
<evidence type="ECO:0000313" key="7">
    <source>
        <dbReference type="EMBL" id="EFP08821.1"/>
    </source>
</evidence>
<dbReference type="InterPro" id="IPR019427">
    <property type="entry name" value="7TM_GPCR_serpentine_rcpt_Srw"/>
</dbReference>
<dbReference type="eggNOG" id="ENOG502TJGD">
    <property type="taxonomic scope" value="Eukaryota"/>
</dbReference>
<protein>
    <recommendedName>
        <fullName evidence="6">G-protein coupled receptors family 1 profile domain-containing protein</fullName>
    </recommendedName>
</protein>
<feature type="transmembrane region" description="Helical" evidence="5">
    <location>
        <begin position="309"/>
        <end position="328"/>
    </location>
</feature>
<dbReference type="OrthoDB" id="5904160at2759"/>
<evidence type="ECO:0000313" key="8">
    <source>
        <dbReference type="Proteomes" id="UP000008281"/>
    </source>
</evidence>
<dbReference type="SUPFAM" id="SSF81321">
    <property type="entry name" value="Family A G protein-coupled receptor-like"/>
    <property type="match status" value="1"/>
</dbReference>
<evidence type="ECO:0000256" key="1">
    <source>
        <dbReference type="ARBA" id="ARBA00004370"/>
    </source>
</evidence>
<feature type="transmembrane region" description="Helical" evidence="5">
    <location>
        <begin position="51"/>
        <end position="67"/>
    </location>
</feature>
<dbReference type="Pfam" id="PF10324">
    <property type="entry name" value="7TM_GPCR_Srw"/>
    <property type="match status" value="1"/>
</dbReference>
<feature type="transmembrane region" description="Helical" evidence="5">
    <location>
        <begin position="151"/>
        <end position="173"/>
    </location>
</feature>
<feature type="domain" description="G-protein coupled receptors family 1 profile" evidence="6">
    <location>
        <begin position="36"/>
        <end position="325"/>
    </location>
</feature>
<dbReference type="GO" id="GO:0008528">
    <property type="term" value="F:G protein-coupled peptide receptor activity"/>
    <property type="evidence" value="ECO:0007669"/>
    <property type="project" value="InterPro"/>
</dbReference>
<accession>E3MTI8</accession>
<feature type="transmembrane region" description="Helical" evidence="5">
    <location>
        <begin position="228"/>
        <end position="245"/>
    </location>
</feature>
<evidence type="ECO:0000256" key="4">
    <source>
        <dbReference type="ARBA" id="ARBA00023136"/>
    </source>
</evidence>
<comment type="subcellular location">
    <subcellularLocation>
        <location evidence="1">Membrane</location>
    </subcellularLocation>
</comment>
<keyword evidence="4 5" id="KW-0472">Membrane</keyword>
<dbReference type="PANTHER" id="PTHR22751">
    <property type="entry name" value="G-PROTEIN COUPLED RECEPTOR-RELATED"/>
    <property type="match status" value="1"/>
</dbReference>
<keyword evidence="2 5" id="KW-0812">Transmembrane</keyword>
<dbReference type="InParanoid" id="E3MTI8"/>
<feature type="transmembrane region" description="Helical" evidence="5">
    <location>
        <begin position="27"/>
        <end position="45"/>
    </location>
</feature>
<dbReference type="HOGENOM" id="CLU_043715_1_0_1"/>
<feature type="transmembrane region" description="Helical" evidence="5">
    <location>
        <begin position="266"/>
        <end position="283"/>
    </location>
</feature>
<feature type="transmembrane region" description="Helical" evidence="5">
    <location>
        <begin position="113"/>
        <end position="131"/>
    </location>
</feature>
<reference evidence="7" key="1">
    <citation type="submission" date="2007-07" db="EMBL/GenBank/DDBJ databases">
        <title>PCAP assembly of the Caenorhabditis remanei genome.</title>
        <authorList>
            <consortium name="The Caenorhabditis remanei Sequencing Consortium"/>
            <person name="Wilson R.K."/>
        </authorList>
    </citation>
    <scope>NUCLEOTIDE SEQUENCE [LARGE SCALE GENOMIC DNA]</scope>
    <source>
        <strain evidence="7">PB4641</strain>
    </source>
</reference>
<evidence type="ECO:0000259" key="6">
    <source>
        <dbReference type="PROSITE" id="PS50262"/>
    </source>
</evidence>
<sequence length="386" mass="44938">MNEVNETILTLLIATTIVTDKIRKVDICLSILAFLLCLAHFSILVRRELRSNAIFILILGICSSDIIRNITSILFDFKQIEDYQRINYCFGYDSLAMTSLELFRAFFHRVATSIASWLTITLAFFRTLLILYPMSSIAHQLAETTSTAKTIIYYTIFFTIFANFWGEIGRYALHLKTDSDLCLLPVRLERWDNLTMEEVQYTKEERASNYLFYSTARGLRFISVFKPISHFLLSISLIMAIRKAAKRIQNTRSSLSEKSIKSTTKLILTMSILFFISEFFASLEDYLDEFVPYNEQSRIITFKLMFSDFFHVLSAINTIPQFFLCYFLSSQYQEVVKRVLRIKKKEMSISNEVSTWDPKLVKDVRPPDRLLLLSSPVFGLRRIPSY</sequence>
<dbReference type="PROSITE" id="PS50262">
    <property type="entry name" value="G_PROTEIN_RECEP_F1_2"/>
    <property type="match status" value="1"/>
</dbReference>
<organism evidence="8">
    <name type="scientific">Caenorhabditis remanei</name>
    <name type="common">Caenorhabditis vulgaris</name>
    <dbReference type="NCBI Taxonomy" id="31234"/>
    <lineage>
        <taxon>Eukaryota</taxon>
        <taxon>Metazoa</taxon>
        <taxon>Ecdysozoa</taxon>
        <taxon>Nematoda</taxon>
        <taxon>Chromadorea</taxon>
        <taxon>Rhabditida</taxon>
        <taxon>Rhabditina</taxon>
        <taxon>Rhabditomorpha</taxon>
        <taxon>Rhabditoidea</taxon>
        <taxon>Rhabditidae</taxon>
        <taxon>Peloderinae</taxon>
        <taxon>Caenorhabditis</taxon>
    </lineage>
</organism>
<dbReference type="GO" id="GO:0016020">
    <property type="term" value="C:membrane"/>
    <property type="evidence" value="ECO:0007669"/>
    <property type="project" value="UniProtKB-SubCell"/>
</dbReference>
<keyword evidence="3 5" id="KW-1133">Transmembrane helix</keyword>
<proteinExistence type="predicted"/>